<gene>
    <name evidence="6" type="ORF">BpHYR1_047043</name>
</gene>
<dbReference type="SUPFAM" id="SSF50104">
    <property type="entry name" value="Translation proteins SH3-like domain"/>
    <property type="match status" value="1"/>
</dbReference>
<dbReference type="AlphaFoldDB" id="A0A3M7RXR0"/>
<name>A0A3M7RXR0_BRAPC</name>
<organism evidence="6 7">
    <name type="scientific">Brachionus plicatilis</name>
    <name type="common">Marine rotifer</name>
    <name type="synonym">Brachionus muelleri</name>
    <dbReference type="NCBI Taxonomy" id="10195"/>
    <lineage>
        <taxon>Eukaryota</taxon>
        <taxon>Metazoa</taxon>
        <taxon>Spiralia</taxon>
        <taxon>Gnathifera</taxon>
        <taxon>Rotifera</taxon>
        <taxon>Eurotatoria</taxon>
        <taxon>Monogononta</taxon>
        <taxon>Pseudotrocha</taxon>
        <taxon>Ploima</taxon>
        <taxon>Brachionidae</taxon>
        <taxon>Brachionus</taxon>
    </lineage>
</organism>
<protein>
    <submittedName>
        <fullName evidence="6">39S ribosomal mitochondrial</fullName>
    </submittedName>
</protein>
<evidence type="ECO:0000313" key="7">
    <source>
        <dbReference type="Proteomes" id="UP000276133"/>
    </source>
</evidence>
<evidence type="ECO:0000259" key="5">
    <source>
        <dbReference type="SMART" id="SM01383"/>
    </source>
</evidence>
<dbReference type="Pfam" id="PF00181">
    <property type="entry name" value="Ribosomal_L2_N"/>
    <property type="match status" value="1"/>
</dbReference>
<dbReference type="Proteomes" id="UP000276133">
    <property type="component" value="Unassembled WGS sequence"/>
</dbReference>
<dbReference type="InterPro" id="IPR008991">
    <property type="entry name" value="Translation_prot_SH3-like_sf"/>
</dbReference>
<dbReference type="PANTHER" id="PTHR13691">
    <property type="entry name" value="RIBOSOMAL PROTEIN L2"/>
    <property type="match status" value="1"/>
</dbReference>
<dbReference type="SMART" id="SM01382">
    <property type="entry name" value="Ribosomal_L2_C"/>
    <property type="match status" value="1"/>
</dbReference>
<accession>A0A3M7RXR0</accession>
<dbReference type="GO" id="GO:0003735">
    <property type="term" value="F:structural constituent of ribosome"/>
    <property type="evidence" value="ECO:0007669"/>
    <property type="project" value="InterPro"/>
</dbReference>
<reference evidence="6 7" key="1">
    <citation type="journal article" date="2018" name="Sci. Rep.">
        <title>Genomic signatures of local adaptation to the degree of environmental predictability in rotifers.</title>
        <authorList>
            <person name="Franch-Gras L."/>
            <person name="Hahn C."/>
            <person name="Garcia-Roger E.M."/>
            <person name="Carmona M.J."/>
            <person name="Serra M."/>
            <person name="Gomez A."/>
        </authorList>
    </citation>
    <scope>NUCLEOTIDE SEQUENCE [LARGE SCALE GENOMIC DNA]</scope>
    <source>
        <strain evidence="6">HYR1</strain>
    </source>
</reference>
<evidence type="ECO:0000256" key="1">
    <source>
        <dbReference type="ARBA" id="ARBA00005636"/>
    </source>
</evidence>
<dbReference type="InterPro" id="IPR022666">
    <property type="entry name" value="Ribosomal_uL2_RNA-bd_dom"/>
</dbReference>
<dbReference type="Pfam" id="PF03947">
    <property type="entry name" value="Ribosomal_L2_C"/>
    <property type="match status" value="1"/>
</dbReference>
<dbReference type="Gene3D" id="2.30.30.30">
    <property type="match status" value="1"/>
</dbReference>
<dbReference type="InterPro" id="IPR014722">
    <property type="entry name" value="Rib_uL2_dom2"/>
</dbReference>
<evidence type="ECO:0000256" key="3">
    <source>
        <dbReference type="ARBA" id="ARBA00023274"/>
    </source>
</evidence>
<evidence type="ECO:0000259" key="4">
    <source>
        <dbReference type="SMART" id="SM01382"/>
    </source>
</evidence>
<dbReference type="GO" id="GO:0003723">
    <property type="term" value="F:RNA binding"/>
    <property type="evidence" value="ECO:0007669"/>
    <property type="project" value="TreeGrafter"/>
</dbReference>
<dbReference type="GO" id="GO:0032543">
    <property type="term" value="P:mitochondrial translation"/>
    <property type="evidence" value="ECO:0007669"/>
    <property type="project" value="TreeGrafter"/>
</dbReference>
<sequence>MLQNKISSVITKKSAALGRFINSSHTAEFTLYSALNQQSATKATNSVPIDWKKDVVVIPVQTSIEDLKRNHRLVKDGFYVSHRLYVEKIPEKYTTEPLPTRRTGGYDIETRERLYKRVGGGLPIYWHFVDFKRVGPKTGPPLVEKVIDIIKTRDRTSFLALVAHADIKRYILATQNMKVGDLIRTSGEIPRIPVKAFEGDAYPCGALPNGTTVHNIEPTPGYGAVFCRAAGSSAEIVNQINDRVIIKLPSGLELSLDKYCMVTVGQVSHATHKDEKLSHPVDTRDLGYRPRSGLWQRKDGYCGRKVHPPKPIKVVGTLEKEEINKIKYTFNNWSLTD</sequence>
<dbReference type="OrthoDB" id="268576at2759"/>
<dbReference type="GO" id="GO:0005762">
    <property type="term" value="C:mitochondrial large ribosomal subunit"/>
    <property type="evidence" value="ECO:0007669"/>
    <property type="project" value="TreeGrafter"/>
</dbReference>
<dbReference type="STRING" id="10195.A0A3M7RXR0"/>
<evidence type="ECO:0000256" key="2">
    <source>
        <dbReference type="ARBA" id="ARBA00022980"/>
    </source>
</evidence>
<dbReference type="EMBL" id="REGN01002401">
    <property type="protein sequence ID" value="RNA28354.1"/>
    <property type="molecule type" value="Genomic_DNA"/>
</dbReference>
<dbReference type="InterPro" id="IPR002171">
    <property type="entry name" value="Ribosomal_uL2"/>
</dbReference>
<dbReference type="SMART" id="SM01383">
    <property type="entry name" value="Ribosomal_L2"/>
    <property type="match status" value="1"/>
</dbReference>
<keyword evidence="3" id="KW-0687">Ribonucleoprotein</keyword>
<feature type="domain" description="Large ribosomal subunit protein uL2 RNA-binding" evidence="5">
    <location>
        <begin position="100"/>
        <end position="185"/>
    </location>
</feature>
<evidence type="ECO:0000313" key="6">
    <source>
        <dbReference type="EMBL" id="RNA28354.1"/>
    </source>
</evidence>
<proteinExistence type="inferred from homology"/>
<keyword evidence="2" id="KW-0689">Ribosomal protein</keyword>
<dbReference type="InterPro" id="IPR022669">
    <property type="entry name" value="Ribosomal_uL2_C"/>
</dbReference>
<comment type="similarity">
    <text evidence="1">Belongs to the universal ribosomal protein uL2 family.</text>
</comment>
<dbReference type="SUPFAM" id="SSF50249">
    <property type="entry name" value="Nucleic acid-binding proteins"/>
    <property type="match status" value="1"/>
</dbReference>
<feature type="domain" description="Large ribosomal subunit protein uL2 C-terminal" evidence="4">
    <location>
        <begin position="196"/>
        <end position="318"/>
    </location>
</feature>
<keyword evidence="7" id="KW-1185">Reference proteome</keyword>
<comment type="caution">
    <text evidence="6">The sequence shown here is derived from an EMBL/GenBank/DDBJ whole genome shotgun (WGS) entry which is preliminary data.</text>
</comment>
<dbReference type="InterPro" id="IPR012340">
    <property type="entry name" value="NA-bd_OB-fold"/>
</dbReference>
<dbReference type="Gene3D" id="2.40.50.140">
    <property type="entry name" value="Nucleic acid-binding proteins"/>
    <property type="match status" value="1"/>
</dbReference>
<dbReference type="PANTHER" id="PTHR13691:SF73">
    <property type="entry name" value="LARGE RIBOSOMAL SUBUNIT PROTEIN UL2M"/>
    <property type="match status" value="1"/>
</dbReference>